<dbReference type="Proteomes" id="UP000192761">
    <property type="component" value="Unassembled WGS sequence"/>
</dbReference>
<dbReference type="EMBL" id="FWXD01000008">
    <property type="protein sequence ID" value="SMC23425.1"/>
    <property type="molecule type" value="Genomic_DNA"/>
</dbReference>
<dbReference type="AlphaFoldDB" id="A0A1W1XHG2"/>
<feature type="domain" description="Methyltransferase type 11" evidence="4">
    <location>
        <begin position="42"/>
        <end position="134"/>
    </location>
</feature>
<name>A0A1W1XHG2_9NEIS</name>
<keyword evidence="2 5" id="KW-0489">Methyltransferase</keyword>
<keyword evidence="6" id="KW-1185">Reference proteome</keyword>
<dbReference type="SUPFAM" id="SSF53335">
    <property type="entry name" value="S-adenosyl-L-methionine-dependent methyltransferases"/>
    <property type="match status" value="1"/>
</dbReference>
<dbReference type="OrthoDB" id="9797252at2"/>
<evidence type="ECO:0000256" key="3">
    <source>
        <dbReference type="ARBA" id="ARBA00022679"/>
    </source>
</evidence>
<dbReference type="CDD" id="cd02440">
    <property type="entry name" value="AdoMet_MTases"/>
    <property type="match status" value="1"/>
</dbReference>
<dbReference type="PANTHER" id="PTHR44942:SF4">
    <property type="entry name" value="METHYLTRANSFERASE TYPE 11 DOMAIN-CONTAINING PROTEIN"/>
    <property type="match status" value="1"/>
</dbReference>
<evidence type="ECO:0000256" key="2">
    <source>
        <dbReference type="ARBA" id="ARBA00022603"/>
    </source>
</evidence>
<dbReference type="RefSeq" id="WP_084090268.1">
    <property type="nucleotide sequence ID" value="NZ_FWXD01000008.1"/>
</dbReference>
<dbReference type="InterPro" id="IPR029063">
    <property type="entry name" value="SAM-dependent_MTases_sf"/>
</dbReference>
<dbReference type="InterPro" id="IPR013216">
    <property type="entry name" value="Methyltransf_11"/>
</dbReference>
<evidence type="ECO:0000259" key="4">
    <source>
        <dbReference type="Pfam" id="PF08241"/>
    </source>
</evidence>
<dbReference type="InterPro" id="IPR051052">
    <property type="entry name" value="Diverse_substrate_MTase"/>
</dbReference>
<reference evidence="5 6" key="1">
    <citation type="submission" date="2017-04" db="EMBL/GenBank/DDBJ databases">
        <authorList>
            <person name="Afonso C.L."/>
            <person name="Miller P.J."/>
            <person name="Scott M.A."/>
            <person name="Spackman E."/>
            <person name="Goraichik I."/>
            <person name="Dimitrov K.M."/>
            <person name="Suarez D.L."/>
            <person name="Swayne D.E."/>
        </authorList>
    </citation>
    <scope>NUCLEOTIDE SEQUENCE [LARGE SCALE GENOMIC DNA]</scope>
    <source>
        <strain evidence="5 6">DSM 23236</strain>
    </source>
</reference>
<evidence type="ECO:0000256" key="1">
    <source>
        <dbReference type="ARBA" id="ARBA00008361"/>
    </source>
</evidence>
<dbReference type="Gene3D" id="3.40.50.150">
    <property type="entry name" value="Vaccinia Virus protein VP39"/>
    <property type="match status" value="1"/>
</dbReference>
<dbReference type="Pfam" id="PF08241">
    <property type="entry name" value="Methyltransf_11"/>
    <property type="match status" value="1"/>
</dbReference>
<dbReference type="PANTHER" id="PTHR44942">
    <property type="entry name" value="METHYLTRANSF_11 DOMAIN-CONTAINING PROTEIN"/>
    <property type="match status" value="1"/>
</dbReference>
<comment type="similarity">
    <text evidence="1">Belongs to the methyltransferase superfamily.</text>
</comment>
<accession>A0A1W1XHG2</accession>
<dbReference type="GO" id="GO:0008757">
    <property type="term" value="F:S-adenosylmethionine-dependent methyltransferase activity"/>
    <property type="evidence" value="ECO:0007669"/>
    <property type="project" value="InterPro"/>
</dbReference>
<proteinExistence type="inferred from homology"/>
<keyword evidence="3 5" id="KW-0808">Transferase</keyword>
<evidence type="ECO:0000313" key="6">
    <source>
        <dbReference type="Proteomes" id="UP000192761"/>
    </source>
</evidence>
<sequence length="250" mass="27639">MKTEWDYTTLADAYLQRPDYADSAIDDLVKLAGVKAGDPVCDVGAGVAHLTLMLAARGFQVVAVEPNDAMRANGIKRTEALGNVRWHEGTGEHTGQPDHAYALVTFGSSFNVTDRPAALKETQRILKSRGWFACMWNHRDLDDPIQSRIEAIIREHVEGYGYGTRREDQTDVINASGLFGPVHRIEGKVLHQQGIEDCIEAWRSHATLQRQAGDRFTAVVEAIAAYLRGLGVDSIPIPYVTNLWAAQLKD</sequence>
<evidence type="ECO:0000313" key="5">
    <source>
        <dbReference type="EMBL" id="SMC23425.1"/>
    </source>
</evidence>
<dbReference type="STRING" id="1121001.SAMN02745857_01600"/>
<organism evidence="5 6">
    <name type="scientific">Andreprevotia lacus DSM 23236</name>
    <dbReference type="NCBI Taxonomy" id="1121001"/>
    <lineage>
        <taxon>Bacteria</taxon>
        <taxon>Pseudomonadati</taxon>
        <taxon>Pseudomonadota</taxon>
        <taxon>Betaproteobacteria</taxon>
        <taxon>Neisseriales</taxon>
        <taxon>Chitinibacteraceae</taxon>
        <taxon>Andreprevotia</taxon>
    </lineage>
</organism>
<protein>
    <submittedName>
        <fullName evidence="5">Methyltransferase domain-containing protein</fullName>
    </submittedName>
</protein>
<gene>
    <name evidence="5" type="ORF">SAMN02745857_01600</name>
</gene>
<dbReference type="GO" id="GO:0032259">
    <property type="term" value="P:methylation"/>
    <property type="evidence" value="ECO:0007669"/>
    <property type="project" value="UniProtKB-KW"/>
</dbReference>